<comment type="similarity">
    <text evidence="1">Belongs to the mTERF family.</text>
</comment>
<accession>A0AAD8MSY0</accession>
<dbReference type="AlphaFoldDB" id="A0AAD8MSY0"/>
<evidence type="ECO:0000313" key="4">
    <source>
        <dbReference type="EMBL" id="KAK1382758.1"/>
    </source>
</evidence>
<dbReference type="Proteomes" id="UP001237642">
    <property type="component" value="Unassembled WGS sequence"/>
</dbReference>
<keyword evidence="5" id="KW-1185">Reference proteome</keyword>
<comment type="caution">
    <text evidence="4">The sequence shown here is derived from an EMBL/GenBank/DDBJ whole genome shotgun (WGS) entry which is preliminary data.</text>
</comment>
<dbReference type="FunFam" id="1.25.70.10:FF:000001">
    <property type="entry name" value="Mitochondrial transcription termination factor-like"/>
    <property type="match status" value="1"/>
</dbReference>
<keyword evidence="2" id="KW-0804">Transcription</keyword>
<dbReference type="PANTHER" id="PTHR13068:SF166">
    <property type="entry name" value="TRANSCRIPTION TERMINATION FACTOR MTERF15, MITOCHONDRIAL-LIKE"/>
    <property type="match status" value="1"/>
</dbReference>
<evidence type="ECO:0000313" key="5">
    <source>
        <dbReference type="Proteomes" id="UP001237642"/>
    </source>
</evidence>
<dbReference type="SMART" id="SM00733">
    <property type="entry name" value="Mterf"/>
    <property type="match status" value="6"/>
</dbReference>
<name>A0AAD8MSY0_9APIA</name>
<keyword evidence="3" id="KW-0809">Transit peptide</keyword>
<keyword evidence="2" id="KW-0806">Transcription termination</keyword>
<dbReference type="GO" id="GO:0006353">
    <property type="term" value="P:DNA-templated transcription termination"/>
    <property type="evidence" value="ECO:0007669"/>
    <property type="project" value="UniProtKB-KW"/>
</dbReference>
<keyword evidence="2" id="KW-0805">Transcription regulation</keyword>
<sequence>MSLQVANKLSSHFRFFTTVSPVSKFLHLQYNYISSSAINSITHSCNQESFKVSYLINSCGLSPKHALLASKHLNLKTPENADYVLAFFKKHGFTNTQISNIVRKFPQVLSSDCENTILPKLEYFTSVGFSSAILAKFVAATPRLLQSSLVNTIIPTWTFFKSVVLTNERTNIAIRRYLAFGWISNVEDCVIPNIRTLREFGVDESAIVSLLNDSPAVLKAANDRFKMTVEKVKRMGLNPQQVKFVSAVKALLCMSKSTWDKKVDCLKKWGWSEDDVYVAFSKNPRFMIVAENKMSSIMDMVVNKSGFDPSDVVQRPGSFTYSLEKRVVPRCLFYQVLVKRGLVTEKWKLSVLLGYSEARFMNAITKLYEEAAPELLKLYKEKLDRVTDGGLEV</sequence>
<dbReference type="Pfam" id="PF02536">
    <property type="entry name" value="mTERF"/>
    <property type="match status" value="1"/>
</dbReference>
<gene>
    <name evidence="4" type="ORF">POM88_020493</name>
</gene>
<evidence type="ECO:0000256" key="2">
    <source>
        <dbReference type="ARBA" id="ARBA00022472"/>
    </source>
</evidence>
<evidence type="ECO:0000256" key="1">
    <source>
        <dbReference type="ARBA" id="ARBA00007692"/>
    </source>
</evidence>
<dbReference type="EMBL" id="JAUIZM010000005">
    <property type="protein sequence ID" value="KAK1382758.1"/>
    <property type="molecule type" value="Genomic_DNA"/>
</dbReference>
<reference evidence="4" key="2">
    <citation type="submission" date="2023-05" db="EMBL/GenBank/DDBJ databases">
        <authorList>
            <person name="Schelkunov M.I."/>
        </authorList>
    </citation>
    <scope>NUCLEOTIDE SEQUENCE</scope>
    <source>
        <strain evidence="4">Hsosn_3</strain>
        <tissue evidence="4">Leaf</tissue>
    </source>
</reference>
<dbReference type="GO" id="GO:0003676">
    <property type="term" value="F:nucleic acid binding"/>
    <property type="evidence" value="ECO:0007669"/>
    <property type="project" value="InterPro"/>
</dbReference>
<dbReference type="Gene3D" id="1.25.70.10">
    <property type="entry name" value="Transcription termination factor 3, mitochondrial"/>
    <property type="match status" value="2"/>
</dbReference>
<dbReference type="PANTHER" id="PTHR13068">
    <property type="entry name" value="CGI-12 PROTEIN-RELATED"/>
    <property type="match status" value="1"/>
</dbReference>
<evidence type="ECO:0000256" key="3">
    <source>
        <dbReference type="ARBA" id="ARBA00022946"/>
    </source>
</evidence>
<protein>
    <submittedName>
        <fullName evidence="4">Transcription termination factor like</fullName>
    </submittedName>
</protein>
<reference evidence="4" key="1">
    <citation type="submission" date="2023-02" db="EMBL/GenBank/DDBJ databases">
        <title>Genome of toxic invasive species Heracleum sosnowskyi carries increased number of genes despite the absence of recent whole-genome duplications.</title>
        <authorList>
            <person name="Schelkunov M."/>
            <person name="Shtratnikova V."/>
            <person name="Makarenko M."/>
            <person name="Klepikova A."/>
            <person name="Omelchenko D."/>
            <person name="Novikova G."/>
            <person name="Obukhova E."/>
            <person name="Bogdanov V."/>
            <person name="Penin A."/>
            <person name="Logacheva M."/>
        </authorList>
    </citation>
    <scope>NUCLEOTIDE SEQUENCE</scope>
    <source>
        <strain evidence="4">Hsosn_3</strain>
        <tissue evidence="4">Leaf</tissue>
    </source>
</reference>
<organism evidence="4 5">
    <name type="scientific">Heracleum sosnowskyi</name>
    <dbReference type="NCBI Taxonomy" id="360622"/>
    <lineage>
        <taxon>Eukaryota</taxon>
        <taxon>Viridiplantae</taxon>
        <taxon>Streptophyta</taxon>
        <taxon>Embryophyta</taxon>
        <taxon>Tracheophyta</taxon>
        <taxon>Spermatophyta</taxon>
        <taxon>Magnoliopsida</taxon>
        <taxon>eudicotyledons</taxon>
        <taxon>Gunneridae</taxon>
        <taxon>Pentapetalae</taxon>
        <taxon>asterids</taxon>
        <taxon>campanulids</taxon>
        <taxon>Apiales</taxon>
        <taxon>Apiaceae</taxon>
        <taxon>Apioideae</taxon>
        <taxon>apioid superclade</taxon>
        <taxon>Tordylieae</taxon>
        <taxon>Tordyliinae</taxon>
        <taxon>Heracleum</taxon>
    </lineage>
</organism>
<proteinExistence type="inferred from homology"/>
<dbReference type="InterPro" id="IPR003690">
    <property type="entry name" value="MTERF"/>
</dbReference>
<dbReference type="InterPro" id="IPR038538">
    <property type="entry name" value="MTERF_sf"/>
</dbReference>